<dbReference type="Proteomes" id="UP000317716">
    <property type="component" value="Unassembled WGS sequence"/>
</dbReference>
<accession>A0A538S6X3</accession>
<protein>
    <submittedName>
        <fullName evidence="2">Uncharacterized protein</fullName>
    </submittedName>
</protein>
<gene>
    <name evidence="2" type="ORF">E6K72_14290</name>
</gene>
<name>A0A538S6X3_UNCEI</name>
<feature type="transmembrane region" description="Helical" evidence="1">
    <location>
        <begin position="42"/>
        <end position="62"/>
    </location>
</feature>
<evidence type="ECO:0000313" key="3">
    <source>
        <dbReference type="Proteomes" id="UP000317716"/>
    </source>
</evidence>
<comment type="caution">
    <text evidence="2">The sequence shown here is derived from an EMBL/GenBank/DDBJ whole genome shotgun (WGS) entry which is preliminary data.</text>
</comment>
<proteinExistence type="predicted"/>
<reference evidence="2 3" key="1">
    <citation type="journal article" date="2019" name="Nat. Microbiol.">
        <title>Mediterranean grassland soil C-N compound turnover is dependent on rainfall and depth, and is mediated by genomically divergent microorganisms.</title>
        <authorList>
            <person name="Diamond S."/>
            <person name="Andeer P.F."/>
            <person name="Li Z."/>
            <person name="Crits-Christoph A."/>
            <person name="Burstein D."/>
            <person name="Anantharaman K."/>
            <person name="Lane K.R."/>
            <person name="Thomas B.C."/>
            <person name="Pan C."/>
            <person name="Northen T.R."/>
            <person name="Banfield J.F."/>
        </authorList>
    </citation>
    <scope>NUCLEOTIDE SEQUENCE [LARGE SCALE GENOMIC DNA]</scope>
    <source>
        <strain evidence="2">WS_2</strain>
    </source>
</reference>
<keyword evidence="1" id="KW-0472">Membrane</keyword>
<evidence type="ECO:0000313" key="2">
    <source>
        <dbReference type="EMBL" id="TMQ47132.1"/>
    </source>
</evidence>
<organism evidence="2 3">
    <name type="scientific">Eiseniibacteriota bacterium</name>
    <dbReference type="NCBI Taxonomy" id="2212470"/>
    <lineage>
        <taxon>Bacteria</taxon>
        <taxon>Candidatus Eiseniibacteriota</taxon>
    </lineage>
</organism>
<dbReference type="AlphaFoldDB" id="A0A538S6X3"/>
<feature type="transmembrane region" description="Helical" evidence="1">
    <location>
        <begin position="12"/>
        <end position="30"/>
    </location>
</feature>
<evidence type="ECO:0000256" key="1">
    <source>
        <dbReference type="SAM" id="Phobius"/>
    </source>
</evidence>
<keyword evidence="1" id="KW-1133">Transmembrane helix</keyword>
<sequence length="70" mass="8073">MILRKLRPRTMMMIGMSTLVIASLGNWYLQRHRPWSTAWTDGVSGFLYGVAIATMLLAVRMYRRAGPEDR</sequence>
<dbReference type="EMBL" id="VBOS01000548">
    <property type="protein sequence ID" value="TMQ47132.1"/>
    <property type="molecule type" value="Genomic_DNA"/>
</dbReference>
<keyword evidence="1" id="KW-0812">Transmembrane</keyword>